<gene>
    <name evidence="2" type="ORF">AMORRO_LOCUS11048</name>
</gene>
<reference evidence="2" key="1">
    <citation type="submission" date="2021-06" db="EMBL/GenBank/DDBJ databases">
        <authorList>
            <person name="Kallberg Y."/>
            <person name="Tangrot J."/>
            <person name="Rosling A."/>
        </authorList>
    </citation>
    <scope>NUCLEOTIDE SEQUENCE</scope>
    <source>
        <strain evidence="2">CL551</strain>
    </source>
</reference>
<protein>
    <submittedName>
        <fullName evidence="2">2663_t:CDS:1</fullName>
    </submittedName>
</protein>
<keyword evidence="3" id="KW-1185">Reference proteome</keyword>
<dbReference type="AlphaFoldDB" id="A0A9N9ELC0"/>
<dbReference type="EMBL" id="CAJVPV010013247">
    <property type="protein sequence ID" value="CAG8676317.1"/>
    <property type="molecule type" value="Genomic_DNA"/>
</dbReference>
<evidence type="ECO:0000256" key="1">
    <source>
        <dbReference type="SAM" id="MobiDB-lite"/>
    </source>
</evidence>
<organism evidence="2 3">
    <name type="scientific">Acaulospora morrowiae</name>
    <dbReference type="NCBI Taxonomy" id="94023"/>
    <lineage>
        <taxon>Eukaryota</taxon>
        <taxon>Fungi</taxon>
        <taxon>Fungi incertae sedis</taxon>
        <taxon>Mucoromycota</taxon>
        <taxon>Glomeromycotina</taxon>
        <taxon>Glomeromycetes</taxon>
        <taxon>Diversisporales</taxon>
        <taxon>Acaulosporaceae</taxon>
        <taxon>Acaulospora</taxon>
    </lineage>
</organism>
<feature type="compositionally biased region" description="Low complexity" evidence="1">
    <location>
        <begin position="1"/>
        <end position="17"/>
    </location>
</feature>
<comment type="caution">
    <text evidence="2">The sequence shown here is derived from an EMBL/GenBank/DDBJ whole genome shotgun (WGS) entry which is preliminary data.</text>
</comment>
<proteinExistence type="predicted"/>
<accession>A0A9N9ELC0</accession>
<name>A0A9N9ELC0_9GLOM</name>
<evidence type="ECO:0000313" key="2">
    <source>
        <dbReference type="EMBL" id="CAG8676317.1"/>
    </source>
</evidence>
<feature type="region of interest" description="Disordered" evidence="1">
    <location>
        <begin position="1"/>
        <end position="78"/>
    </location>
</feature>
<feature type="non-terminal residue" evidence="2">
    <location>
        <position position="78"/>
    </location>
</feature>
<dbReference type="Proteomes" id="UP000789342">
    <property type="component" value="Unassembled WGS sequence"/>
</dbReference>
<sequence>GIGASSQDDADSQSSSSLNSRKKRKHPHFLSGFVPVLPRRKATGGSSSSIVQGPTLLAPLSPDSGEPSSPGVGTAIIS</sequence>
<evidence type="ECO:0000313" key="3">
    <source>
        <dbReference type="Proteomes" id="UP000789342"/>
    </source>
</evidence>